<reference evidence="2 3" key="1">
    <citation type="journal article" date="2012" name="BMC Genomics">
        <title>Complete genome sequence of Saccharothrix espanaensis DSM 44229T and comparison to the other completely sequenced Pseudonocardiaceae.</title>
        <authorList>
            <person name="Strobel T."/>
            <person name="Al-Dilaimi A."/>
            <person name="Blom J."/>
            <person name="Gessner A."/>
            <person name="Kalinowski J."/>
            <person name="Luzhetska M."/>
            <person name="Puhler A."/>
            <person name="Szczepanowski R."/>
            <person name="Bechthold A."/>
            <person name="Ruckert C."/>
        </authorList>
    </citation>
    <scope>NUCLEOTIDE SEQUENCE [LARGE SCALE GENOMIC DNA]</scope>
    <source>
        <strain evidence="3">ATCC 51144 / DSM 44229 / JCM 9112 / NBRC 15066 / NRRL 15764</strain>
    </source>
</reference>
<gene>
    <name evidence="2" type="ordered locus">BN6_84000</name>
</gene>
<dbReference type="STRING" id="1179773.BN6_84000"/>
<evidence type="ECO:0000313" key="3">
    <source>
        <dbReference type="Proteomes" id="UP000006281"/>
    </source>
</evidence>
<organism evidence="2 3">
    <name type="scientific">Saccharothrix espanaensis (strain ATCC 51144 / DSM 44229 / JCM 9112 / NBRC 15066 / NRRL 15764)</name>
    <dbReference type="NCBI Taxonomy" id="1179773"/>
    <lineage>
        <taxon>Bacteria</taxon>
        <taxon>Bacillati</taxon>
        <taxon>Actinomycetota</taxon>
        <taxon>Actinomycetes</taxon>
        <taxon>Pseudonocardiales</taxon>
        <taxon>Pseudonocardiaceae</taxon>
        <taxon>Saccharothrix</taxon>
    </lineage>
</organism>
<dbReference type="BioCyc" id="SESP1179773:BN6_RS40715-MONOMER"/>
<sequence length="272" mass="28460">MIGLLALSLASTTACTSQVSGSPDGEVVRPSLTPAATDLPRAGQCTDGALAVVDCAKPHEGETVDIGQFTGMGADYPSERDLRRQGVAGCRQAVAGYLGSPDHDATRLQAHVLWPSRDGWAMGHRWRLCSVVELGPDGQRRKRTGALRDLLKGAGFGQVQLCAQGSPSKDADPKVTLCDGPHLAEAVPGVLDLGEPGDPAPSREQVDEKAKDHCATAVAGYVGAQRSDVAASWRSFGSQAWSEGFTAVVCYAEATRPFTGRLWGLGTNPLPA</sequence>
<dbReference type="EMBL" id="HE804045">
    <property type="protein sequence ID" value="CCH35615.1"/>
    <property type="molecule type" value="Genomic_DNA"/>
</dbReference>
<protein>
    <recommendedName>
        <fullName evidence="1">Septum formation-related domain-containing protein</fullName>
    </recommendedName>
</protein>
<dbReference type="Proteomes" id="UP000006281">
    <property type="component" value="Chromosome"/>
</dbReference>
<keyword evidence="3" id="KW-1185">Reference proteome</keyword>
<dbReference type="KEGG" id="sesp:BN6_84000"/>
<evidence type="ECO:0000259" key="1">
    <source>
        <dbReference type="Pfam" id="PF13845"/>
    </source>
</evidence>
<accession>K0K5T8</accession>
<dbReference type="eggNOG" id="ENOG5030VN0">
    <property type="taxonomic scope" value="Bacteria"/>
</dbReference>
<dbReference type="HOGENOM" id="CLU_080960_0_0_11"/>
<dbReference type="Pfam" id="PF13845">
    <property type="entry name" value="Septum_form"/>
    <property type="match status" value="1"/>
</dbReference>
<proteinExistence type="predicted"/>
<dbReference type="InterPro" id="IPR026004">
    <property type="entry name" value="Septum_form"/>
</dbReference>
<name>K0K5T8_SACES</name>
<feature type="domain" description="Septum formation-related" evidence="1">
    <location>
        <begin position="46"/>
        <end position="250"/>
    </location>
</feature>
<dbReference type="AlphaFoldDB" id="K0K5T8"/>
<evidence type="ECO:0000313" key="2">
    <source>
        <dbReference type="EMBL" id="CCH35615.1"/>
    </source>
</evidence>
<dbReference type="PATRIC" id="fig|1179773.3.peg.8481"/>